<dbReference type="GO" id="GO:0006567">
    <property type="term" value="P:L-threonine catabolic process"/>
    <property type="evidence" value="ECO:0007669"/>
    <property type="project" value="TreeGrafter"/>
</dbReference>
<dbReference type="Pfam" id="PF00291">
    <property type="entry name" value="PALP"/>
    <property type="match status" value="1"/>
</dbReference>
<keyword evidence="6" id="KW-0812">Transmembrane</keyword>
<protein>
    <submittedName>
        <fullName evidence="8">Tryptophan synthase beta subunit-like PLP-dependent enzyme</fullName>
    </submittedName>
</protein>
<evidence type="ECO:0000256" key="5">
    <source>
        <dbReference type="SAM" id="MobiDB-lite"/>
    </source>
</evidence>
<gene>
    <name evidence="8" type="ORF">BJ554DRAFT_6568</name>
</gene>
<dbReference type="Gene3D" id="3.40.50.1100">
    <property type="match status" value="2"/>
</dbReference>
<comment type="similarity">
    <text evidence="2">Belongs to the serine/threonine dehydratase family.</text>
</comment>
<comment type="caution">
    <text evidence="8">The sequence shown here is derived from an EMBL/GenBank/DDBJ whole genome shotgun (WGS) entry which is preliminary data.</text>
</comment>
<dbReference type="GO" id="GO:0006565">
    <property type="term" value="P:L-serine catabolic process"/>
    <property type="evidence" value="ECO:0007669"/>
    <property type="project" value="TreeGrafter"/>
</dbReference>
<feature type="transmembrane region" description="Helical" evidence="6">
    <location>
        <begin position="331"/>
        <end position="351"/>
    </location>
</feature>
<keyword evidence="9" id="KW-1185">Reference proteome</keyword>
<dbReference type="CDD" id="cd01562">
    <property type="entry name" value="Thr-dehyd"/>
    <property type="match status" value="1"/>
</dbReference>
<keyword evidence="4" id="KW-0456">Lyase</keyword>
<evidence type="ECO:0000256" key="6">
    <source>
        <dbReference type="SAM" id="Phobius"/>
    </source>
</evidence>
<dbReference type="PANTHER" id="PTHR48078:SF11">
    <property type="entry name" value="THREONINE DEHYDRATASE, MITOCHONDRIAL"/>
    <property type="match status" value="1"/>
</dbReference>
<evidence type="ECO:0000256" key="4">
    <source>
        <dbReference type="ARBA" id="ARBA00023239"/>
    </source>
</evidence>
<evidence type="ECO:0000256" key="3">
    <source>
        <dbReference type="ARBA" id="ARBA00022898"/>
    </source>
</evidence>
<dbReference type="OrthoDB" id="4418812at2759"/>
<proteinExistence type="inferred from homology"/>
<feature type="region of interest" description="Disordered" evidence="5">
    <location>
        <begin position="1"/>
        <end position="24"/>
    </location>
</feature>
<evidence type="ECO:0000313" key="8">
    <source>
        <dbReference type="EMBL" id="KAG5461263.1"/>
    </source>
</evidence>
<comment type="cofactor">
    <cofactor evidence="1">
        <name>pyridoxal 5'-phosphate</name>
        <dbReference type="ChEBI" id="CHEBI:597326"/>
    </cofactor>
</comment>
<reference evidence="8 9" key="1">
    <citation type="journal article" name="Sci. Rep.">
        <title>Genome-scale phylogenetic analyses confirm Olpidium as the closest living zoosporic fungus to the non-flagellated, terrestrial fungi.</title>
        <authorList>
            <person name="Chang Y."/>
            <person name="Rochon D."/>
            <person name="Sekimoto S."/>
            <person name="Wang Y."/>
            <person name="Chovatia M."/>
            <person name="Sandor L."/>
            <person name="Salamov A."/>
            <person name="Grigoriev I.V."/>
            <person name="Stajich J.E."/>
            <person name="Spatafora J.W."/>
        </authorList>
    </citation>
    <scope>NUCLEOTIDE SEQUENCE [LARGE SCALE GENOMIC DNA]</scope>
    <source>
        <strain evidence="8">S191</strain>
    </source>
</reference>
<dbReference type="Proteomes" id="UP000673691">
    <property type="component" value="Unassembled WGS sequence"/>
</dbReference>
<accession>A0A8H7ZXC0</accession>
<dbReference type="InterPro" id="IPR001926">
    <property type="entry name" value="TrpB-like_PALP"/>
</dbReference>
<dbReference type="GO" id="GO:0004794">
    <property type="term" value="F:threonine deaminase activity"/>
    <property type="evidence" value="ECO:0007669"/>
    <property type="project" value="TreeGrafter"/>
</dbReference>
<sequence length="410" mass="42718">MPDSLLRRAAQPEKAPPPPPLLPPAEAAAAAALDFDAAASLSSPSPTVYETLLAEQAGGACADLGGKFSLIQQSRRLSLSSRFQSASKSGLSASVPTAMAADGPSPGSAVGVASPSPLFLPNGWFAGATGPGKTCAVTSHAATPEPAVDKSNTLAEEGERPDYLQMILSAKVYDVADVTPLQVAPGLSAKLGRDNHVLLKREDLQPVFSFKCRGAYNRMAHLSDEEKRKGVIACSAGNHAQGVALAAQRMGVRAVIVMPMGPPAIKFRNVARLGGEVVLFGDDFDAAKKECARMAKQYGYVNIPPFDDPYVIAGCGTVGLEILRQTDLEKITAIFCAVGGGGLISGIAAYVKRVRPAIRVFGVETNDSACMTEALQAGERVELAQVGLFADGAAVKLAGEEPFRICKENV</sequence>
<evidence type="ECO:0000256" key="1">
    <source>
        <dbReference type="ARBA" id="ARBA00001933"/>
    </source>
</evidence>
<keyword evidence="3" id="KW-0663">Pyridoxal phosphate</keyword>
<feature type="non-terminal residue" evidence="8">
    <location>
        <position position="410"/>
    </location>
</feature>
<dbReference type="InterPro" id="IPR036052">
    <property type="entry name" value="TrpB-like_PALP_sf"/>
</dbReference>
<name>A0A8H7ZXC0_9FUNG</name>
<dbReference type="GO" id="GO:0009097">
    <property type="term" value="P:isoleucine biosynthetic process"/>
    <property type="evidence" value="ECO:0007669"/>
    <property type="project" value="TreeGrafter"/>
</dbReference>
<dbReference type="SUPFAM" id="SSF53686">
    <property type="entry name" value="Tryptophan synthase beta subunit-like PLP-dependent enzymes"/>
    <property type="match status" value="1"/>
</dbReference>
<feature type="compositionally biased region" description="Pro residues" evidence="5">
    <location>
        <begin position="14"/>
        <end position="23"/>
    </location>
</feature>
<dbReference type="GO" id="GO:0003941">
    <property type="term" value="F:L-serine ammonia-lyase activity"/>
    <property type="evidence" value="ECO:0007669"/>
    <property type="project" value="TreeGrafter"/>
</dbReference>
<keyword evidence="6" id="KW-1133">Transmembrane helix</keyword>
<dbReference type="AlphaFoldDB" id="A0A8H7ZXC0"/>
<dbReference type="EMBL" id="JAEFCI010003922">
    <property type="protein sequence ID" value="KAG5461263.1"/>
    <property type="molecule type" value="Genomic_DNA"/>
</dbReference>
<dbReference type="InterPro" id="IPR050147">
    <property type="entry name" value="Ser/Thr_Dehydratase"/>
</dbReference>
<organism evidence="8 9">
    <name type="scientific">Olpidium bornovanus</name>
    <dbReference type="NCBI Taxonomy" id="278681"/>
    <lineage>
        <taxon>Eukaryota</taxon>
        <taxon>Fungi</taxon>
        <taxon>Fungi incertae sedis</taxon>
        <taxon>Olpidiomycota</taxon>
        <taxon>Olpidiomycotina</taxon>
        <taxon>Olpidiomycetes</taxon>
        <taxon>Olpidiales</taxon>
        <taxon>Olpidiaceae</taxon>
        <taxon>Olpidium</taxon>
    </lineage>
</organism>
<dbReference type="PANTHER" id="PTHR48078">
    <property type="entry name" value="THREONINE DEHYDRATASE, MITOCHONDRIAL-RELATED"/>
    <property type="match status" value="1"/>
</dbReference>
<keyword evidence="6" id="KW-0472">Membrane</keyword>
<evidence type="ECO:0000256" key="2">
    <source>
        <dbReference type="ARBA" id="ARBA00010869"/>
    </source>
</evidence>
<evidence type="ECO:0000313" key="9">
    <source>
        <dbReference type="Proteomes" id="UP000673691"/>
    </source>
</evidence>
<feature type="domain" description="Tryptophan synthase beta chain-like PALP" evidence="7">
    <location>
        <begin position="178"/>
        <end position="409"/>
    </location>
</feature>
<dbReference type="FunFam" id="3.40.50.1100:FF:000005">
    <property type="entry name" value="Threonine dehydratase catabolic"/>
    <property type="match status" value="1"/>
</dbReference>
<evidence type="ECO:0000259" key="7">
    <source>
        <dbReference type="Pfam" id="PF00291"/>
    </source>
</evidence>